<dbReference type="AlphaFoldDB" id="A0A4V3WJT6"/>
<keyword evidence="5" id="KW-0234">DNA repair</keyword>
<proteinExistence type="predicted"/>
<feature type="region of interest" description="Disordered" evidence="6">
    <location>
        <begin position="18"/>
        <end position="39"/>
    </location>
</feature>
<keyword evidence="2" id="KW-0227">DNA damage</keyword>
<keyword evidence="4" id="KW-0233">DNA recombination</keyword>
<dbReference type="GO" id="GO:0006355">
    <property type="term" value="P:regulation of DNA-templated transcription"/>
    <property type="evidence" value="ECO:0007669"/>
    <property type="project" value="TreeGrafter"/>
</dbReference>
<feature type="compositionally biased region" description="Low complexity" evidence="6">
    <location>
        <begin position="479"/>
        <end position="490"/>
    </location>
</feature>
<dbReference type="FunFam" id="2.40.50.140:FF:000262">
    <property type="entry name" value="Protein BREAST CANCER SUSCEPTIBILITY 2 homolog B"/>
    <property type="match status" value="1"/>
</dbReference>
<gene>
    <name evidence="8" type="ORF">TEA_014648</name>
</gene>
<dbReference type="Gene3D" id="2.40.50.140">
    <property type="entry name" value="Nucleic acid-binding proteins"/>
    <property type="match status" value="3"/>
</dbReference>
<keyword evidence="9" id="KW-1185">Reference proteome</keyword>
<feature type="region of interest" description="Disordered" evidence="6">
    <location>
        <begin position="476"/>
        <end position="506"/>
    </location>
</feature>
<evidence type="ECO:0000256" key="4">
    <source>
        <dbReference type="ARBA" id="ARBA00023172"/>
    </source>
</evidence>
<keyword evidence="1" id="KW-0677">Repeat</keyword>
<evidence type="ECO:0000256" key="3">
    <source>
        <dbReference type="ARBA" id="ARBA00023125"/>
    </source>
</evidence>
<evidence type="ECO:0000259" key="7">
    <source>
        <dbReference type="SMART" id="SM01341"/>
    </source>
</evidence>
<evidence type="ECO:0000313" key="9">
    <source>
        <dbReference type="Proteomes" id="UP000306102"/>
    </source>
</evidence>
<reference evidence="8 9" key="1">
    <citation type="journal article" date="2018" name="Proc. Natl. Acad. Sci. U.S.A.">
        <title>Draft genome sequence of Camellia sinensis var. sinensis provides insights into the evolution of the tea genome and tea quality.</title>
        <authorList>
            <person name="Wei C."/>
            <person name="Yang H."/>
            <person name="Wang S."/>
            <person name="Zhao J."/>
            <person name="Liu C."/>
            <person name="Gao L."/>
            <person name="Xia E."/>
            <person name="Lu Y."/>
            <person name="Tai Y."/>
            <person name="She G."/>
            <person name="Sun J."/>
            <person name="Cao H."/>
            <person name="Tong W."/>
            <person name="Gao Q."/>
            <person name="Li Y."/>
            <person name="Deng W."/>
            <person name="Jiang X."/>
            <person name="Wang W."/>
            <person name="Chen Q."/>
            <person name="Zhang S."/>
            <person name="Li H."/>
            <person name="Wu J."/>
            <person name="Wang P."/>
            <person name="Li P."/>
            <person name="Shi C."/>
            <person name="Zheng F."/>
            <person name="Jian J."/>
            <person name="Huang B."/>
            <person name="Shan D."/>
            <person name="Shi M."/>
            <person name="Fang C."/>
            <person name="Yue Y."/>
            <person name="Li F."/>
            <person name="Li D."/>
            <person name="Wei S."/>
            <person name="Han B."/>
            <person name="Jiang C."/>
            <person name="Yin Y."/>
            <person name="Xia T."/>
            <person name="Zhang Z."/>
            <person name="Bennetzen J.L."/>
            <person name="Zhao S."/>
            <person name="Wan X."/>
        </authorList>
    </citation>
    <scope>NUCLEOTIDE SEQUENCE [LARGE SCALE GENOMIC DNA]</scope>
    <source>
        <strain evidence="9">cv. Shuchazao</strain>
        <tissue evidence="8">Leaf</tissue>
    </source>
</reference>
<dbReference type="Proteomes" id="UP000306102">
    <property type="component" value="Unassembled WGS sequence"/>
</dbReference>
<dbReference type="SUPFAM" id="SSF81872">
    <property type="entry name" value="BRCA2 helical domain"/>
    <property type="match status" value="1"/>
</dbReference>
<evidence type="ECO:0000256" key="2">
    <source>
        <dbReference type="ARBA" id="ARBA00022763"/>
    </source>
</evidence>
<dbReference type="InterPro" id="IPR015205">
    <property type="entry name" value="Tower_dom"/>
</dbReference>
<evidence type="ECO:0000256" key="1">
    <source>
        <dbReference type="ARBA" id="ARBA00022737"/>
    </source>
</evidence>
<dbReference type="Pfam" id="PF00634">
    <property type="entry name" value="BRCA2"/>
    <property type="match status" value="5"/>
</dbReference>
<dbReference type="PANTHER" id="PTHR11289:SF0">
    <property type="entry name" value="BREAST CANCER TYPE 2 SUSCEPTIBILITY PROTEIN"/>
    <property type="match status" value="1"/>
</dbReference>
<evidence type="ECO:0000256" key="6">
    <source>
        <dbReference type="SAM" id="MobiDB-lite"/>
    </source>
</evidence>
<dbReference type="SUPFAM" id="SSF50249">
    <property type="entry name" value="Nucleic acid-binding proteins"/>
    <property type="match status" value="3"/>
</dbReference>
<feature type="compositionally biased region" description="Polar residues" evidence="6">
    <location>
        <begin position="497"/>
        <end position="506"/>
    </location>
</feature>
<keyword evidence="3" id="KW-0238">DNA-binding</keyword>
<dbReference type="Pfam" id="PF09103">
    <property type="entry name" value="BRCA-2_OB1"/>
    <property type="match status" value="1"/>
</dbReference>
<organism evidence="8 9">
    <name type="scientific">Camellia sinensis var. sinensis</name>
    <name type="common">China tea</name>
    <dbReference type="NCBI Taxonomy" id="542762"/>
    <lineage>
        <taxon>Eukaryota</taxon>
        <taxon>Viridiplantae</taxon>
        <taxon>Streptophyta</taxon>
        <taxon>Embryophyta</taxon>
        <taxon>Tracheophyta</taxon>
        <taxon>Spermatophyta</taxon>
        <taxon>Magnoliopsida</taxon>
        <taxon>eudicotyledons</taxon>
        <taxon>Gunneridae</taxon>
        <taxon>Pentapetalae</taxon>
        <taxon>asterids</taxon>
        <taxon>Ericales</taxon>
        <taxon>Theaceae</taxon>
        <taxon>Camellia</taxon>
    </lineage>
</organism>
<dbReference type="SUPFAM" id="SSF81878">
    <property type="entry name" value="BRCA2 tower domain"/>
    <property type="match status" value="1"/>
</dbReference>
<evidence type="ECO:0000256" key="5">
    <source>
        <dbReference type="ARBA" id="ARBA00023204"/>
    </source>
</evidence>
<evidence type="ECO:0000313" key="8">
    <source>
        <dbReference type="EMBL" id="THF98176.1"/>
    </source>
</evidence>
<name>A0A4V3WJT6_CAMSN</name>
<dbReference type="InterPro" id="IPR002093">
    <property type="entry name" value="BRCA2_repeat"/>
</dbReference>
<dbReference type="EMBL" id="SDRB02012273">
    <property type="protein sequence ID" value="THF98176.1"/>
    <property type="molecule type" value="Genomic_DNA"/>
</dbReference>
<accession>A0A4V3WJT6</accession>
<dbReference type="GO" id="GO:0000724">
    <property type="term" value="P:double-strand break repair via homologous recombination"/>
    <property type="evidence" value="ECO:0007669"/>
    <property type="project" value="InterPro"/>
</dbReference>
<feature type="domain" description="Tower" evidence="7">
    <location>
        <begin position="873"/>
        <end position="914"/>
    </location>
</feature>
<dbReference type="InterPro" id="IPR015252">
    <property type="entry name" value="BRCA2_hlx"/>
</dbReference>
<dbReference type="InterPro" id="IPR015187">
    <property type="entry name" value="BRCA2_OB_1"/>
</dbReference>
<dbReference type="SMART" id="SM01341">
    <property type="entry name" value="Tower"/>
    <property type="match status" value="1"/>
</dbReference>
<dbReference type="Pfam" id="PF09169">
    <property type="entry name" value="BRCA-2_helical"/>
    <property type="match status" value="1"/>
</dbReference>
<dbReference type="PANTHER" id="PTHR11289">
    <property type="entry name" value="BREAST CANCER TYPE 2 SUSCEPTIBILITY PROTEIN BRCA2"/>
    <property type="match status" value="1"/>
</dbReference>
<dbReference type="InterPro" id="IPR036315">
    <property type="entry name" value="BRCA2_hlx_sf"/>
</dbReference>
<dbReference type="PROSITE" id="PS50138">
    <property type="entry name" value="BRCA2_REPEAT"/>
    <property type="match status" value="4"/>
</dbReference>
<dbReference type="InterPro" id="IPR012340">
    <property type="entry name" value="NA-bd_OB-fold"/>
</dbReference>
<dbReference type="InterPro" id="IPR015525">
    <property type="entry name" value="BRCA2"/>
</dbReference>
<comment type="caution">
    <text evidence="8">The sequence shown here is derived from an EMBL/GenBank/DDBJ whole genome shotgun (WGS) entry which is preliminary data.</text>
</comment>
<dbReference type="GO" id="GO:0003677">
    <property type="term" value="F:DNA binding"/>
    <property type="evidence" value="ECO:0007669"/>
    <property type="project" value="UniProtKB-KW"/>
</dbReference>
<protein>
    <recommendedName>
        <fullName evidence="7">Tower domain-containing protein</fullName>
    </recommendedName>
</protein>
<dbReference type="FunFam" id="2.40.50.140:FF:000267">
    <property type="entry name" value="Protein BREAST CANCER SUSCEPTIBILITY 2 homolog B"/>
    <property type="match status" value="1"/>
</dbReference>
<feature type="compositionally biased region" description="Pro residues" evidence="6">
    <location>
        <begin position="25"/>
        <end position="35"/>
    </location>
</feature>
<dbReference type="STRING" id="542762.A0A4V3WJT6"/>
<dbReference type="CDD" id="cd04493">
    <property type="entry name" value="BRCA2DBD_OB1"/>
    <property type="match status" value="1"/>
</dbReference>
<sequence>MSTWQIFSDSGTNFQWEISDQHQPDSPPIPSPSSTPLPSMADLLLPGYSKLMENCEGNFQSPSMFRSGFGKSVTVKQSSMTKALSIIGDGDEGDAFADTGKLSNGTDTRCSLSNSMFQSGSGKKVNVSSTGLVRAKTLLGLEENYTGQLCDGNDTMFQTGLGKKVNISSNGLARATTLLGLEENYAGKLCDENDTMFQTGSGKKVNISSNGLVRAKTLLGTEENYAGQLFNGNDSRCSLSNSMFQTGSGKKVKISSNGLVRAKTLLGLDENYDHDTFPGLEDSKDQSTSDEPLCWQNPSHFETREGVTTTCFKDATAPITMFNFETSSLGSDLKRKVTTDLTHSSTKGPPIKFNTAGGRSITVSSDALQRAKSLLGDVDLGTFFDERDLNNPAFSFCKQGRLGDNHSNKENNPFSTFSHPEIAKSKHVSKSFVSPLRSDSNRIQSSVPPENANLGINLIKKFDAEDRATTCKMFDNTLGQQQPPSGRSSSHAVMGNSLANSVNRPSSHAVMGNSLPNGVNSRISPQGSSLGGPLVDITNKIGITHTDSKIITGEKRRLGRSSISPFKRPRSSRFITPLNILSAAPTGLSTLAPEESCRRRRVYTQYPFQLKQLPDHIRKMNPENAEKYMFCDGSGVECIGAEAFYHMLAQSGAVMQYASIEWVANHCKWIVWKLACYERCYPTKSSGKLLTVTNVLEELKYRYEREVNHGHRSAIKRILEGDQPPSSMLVLCISSIHSNCDSTVDTLPVASNGAENTTATKVELTDGWYSINAILDALLMKKLATGQLFVGQKLRIWGAGLSGWAGPVSPLEASSTVGLLMHMNGTYRAHWADRLGLCKGGGAPLAFRCIKGMGGPVPSTIIGVTRIYPVLYRERLSNGGFIVRSERMEAKTIQLYNQRRSVIAEGIMSEFQRGIKEFHTNNDNDSEEGAKILKILRQLLNLKQSDMHKSIEKALEDAGLSAREVTPFMRVRVVGLTSKNYLTKCCPGKGLITIWNPTEKQQLELVEGKAYSVEGLIPLSSDSDTLYLQARGSTTKWLPSSATEHFELFFSPRKSVLLSHLGEVPLSSEFDIAALVVYVGEVYTDSHQKKQWVFVTDSSISESHSAEPSNSLLAISFSSSYIDCDSFSPINQNLVGSVVGFCNLIKRAKDQINFLWVAESTENSTYSLSYANVHCSHLKEAAVSAERWAKISSLTIEKLRRKVLTVVGNDEG</sequence>